<dbReference type="InterPro" id="IPR045540">
    <property type="entry name" value="YegS/DAGK_C"/>
</dbReference>
<protein>
    <submittedName>
        <fullName evidence="7">Lipid kinase YegS</fullName>
    </submittedName>
</protein>
<organism evidence="7 8">
    <name type="scientific">Novipirellula caenicola</name>
    <dbReference type="NCBI Taxonomy" id="1536901"/>
    <lineage>
        <taxon>Bacteria</taxon>
        <taxon>Pseudomonadati</taxon>
        <taxon>Planctomycetota</taxon>
        <taxon>Planctomycetia</taxon>
        <taxon>Pirellulales</taxon>
        <taxon>Pirellulaceae</taxon>
        <taxon>Novipirellula</taxon>
    </lineage>
</organism>
<feature type="domain" description="DAGKc" evidence="6">
    <location>
        <begin position="18"/>
        <end position="147"/>
    </location>
</feature>
<dbReference type="EMBL" id="BAABRO010000011">
    <property type="protein sequence ID" value="GAA5508915.1"/>
    <property type="molecule type" value="Genomic_DNA"/>
</dbReference>
<evidence type="ECO:0000256" key="4">
    <source>
        <dbReference type="ARBA" id="ARBA00022840"/>
    </source>
</evidence>
<keyword evidence="1" id="KW-0808">Transferase</keyword>
<evidence type="ECO:0000313" key="8">
    <source>
        <dbReference type="Proteomes" id="UP001416858"/>
    </source>
</evidence>
<proteinExistence type="predicted"/>
<dbReference type="PANTHER" id="PTHR12358">
    <property type="entry name" value="SPHINGOSINE KINASE"/>
    <property type="match status" value="1"/>
</dbReference>
<dbReference type="Gene3D" id="2.60.200.40">
    <property type="match status" value="2"/>
</dbReference>
<dbReference type="GO" id="GO:0016301">
    <property type="term" value="F:kinase activity"/>
    <property type="evidence" value="ECO:0007669"/>
    <property type="project" value="UniProtKB-KW"/>
</dbReference>
<evidence type="ECO:0000313" key="7">
    <source>
        <dbReference type="EMBL" id="GAA5508915.1"/>
    </source>
</evidence>
<comment type="caution">
    <text evidence="7">The sequence shown here is derived from an EMBL/GenBank/DDBJ whole genome shotgun (WGS) entry which is preliminary data.</text>
</comment>
<reference evidence="7 8" key="1">
    <citation type="submission" date="2024-02" db="EMBL/GenBank/DDBJ databases">
        <title>Rhodopirellula caenicola NBRC 110016.</title>
        <authorList>
            <person name="Ichikawa N."/>
            <person name="Katano-Makiyama Y."/>
            <person name="Hidaka K."/>
        </authorList>
    </citation>
    <scope>NUCLEOTIDE SEQUENCE [LARGE SCALE GENOMIC DNA]</scope>
    <source>
        <strain evidence="7 8">NBRC 110016</strain>
    </source>
</reference>
<keyword evidence="3 7" id="KW-0418">Kinase</keyword>
<keyword evidence="4" id="KW-0067">ATP-binding</keyword>
<evidence type="ECO:0000256" key="3">
    <source>
        <dbReference type="ARBA" id="ARBA00022777"/>
    </source>
</evidence>
<dbReference type="InterPro" id="IPR050187">
    <property type="entry name" value="Lipid_Phosphate_FormReg"/>
</dbReference>
<evidence type="ECO:0000256" key="1">
    <source>
        <dbReference type="ARBA" id="ARBA00022679"/>
    </source>
</evidence>
<feature type="region of interest" description="Disordered" evidence="5">
    <location>
        <begin position="231"/>
        <end position="261"/>
    </location>
</feature>
<dbReference type="PANTHER" id="PTHR12358:SF106">
    <property type="entry name" value="LIPID KINASE YEGS"/>
    <property type="match status" value="1"/>
</dbReference>
<dbReference type="InterPro" id="IPR017438">
    <property type="entry name" value="ATP-NAD_kinase_N"/>
</dbReference>
<feature type="compositionally biased region" description="Low complexity" evidence="5">
    <location>
        <begin position="231"/>
        <end position="260"/>
    </location>
</feature>
<dbReference type="InterPro" id="IPR016064">
    <property type="entry name" value="NAD/diacylglycerol_kinase_sf"/>
</dbReference>
<sequence>MTAPPPPAADAVNKSDAIKPVTVLVCASPKAGRGQGREEIPKLVASLNEHGIKAIATDSIEVIRQHILRFQSNSDHSLILVACGGDGTISLLADLATPEIPIVPMPMGTENLLARHFGFSGNADDVVQTILQGHDFRIDAGSANGRLFLVMASCGFDAEVVRDVHLRRRGHIQRLSYLRPILRAMSRYRFPKIDLRIESDENVSNDAGESHRDAIKPAAEPAVPMPVAPVTDAAAADSPASTSEPESSAPDSSGPDSSEPNLSWQPCWAMVFNIPCYGGGLRIEPDAIENDCLLDVITFYQGTILSGLRYVAGIFTGRHLGFADVRRQRARRVVMTSKSRVAYQLDGDYVGRLPLEIRTLPGRVCLRMPVTADFSGRLSKPA</sequence>
<dbReference type="Proteomes" id="UP001416858">
    <property type="component" value="Unassembled WGS sequence"/>
</dbReference>
<keyword evidence="8" id="KW-1185">Reference proteome</keyword>
<gene>
    <name evidence="7" type="primary">yegS_1</name>
    <name evidence="7" type="ORF">Rcae01_04384</name>
</gene>
<dbReference type="Pfam" id="PF00781">
    <property type="entry name" value="DAGK_cat"/>
    <property type="match status" value="1"/>
</dbReference>
<dbReference type="Pfam" id="PF19279">
    <property type="entry name" value="YegS_C"/>
    <property type="match status" value="1"/>
</dbReference>
<evidence type="ECO:0000256" key="2">
    <source>
        <dbReference type="ARBA" id="ARBA00022741"/>
    </source>
</evidence>
<name>A0ABP9VWF6_9BACT</name>
<dbReference type="SUPFAM" id="SSF111331">
    <property type="entry name" value="NAD kinase/diacylglycerol kinase-like"/>
    <property type="match status" value="1"/>
</dbReference>
<dbReference type="PROSITE" id="PS50146">
    <property type="entry name" value="DAGK"/>
    <property type="match status" value="1"/>
</dbReference>
<evidence type="ECO:0000259" key="6">
    <source>
        <dbReference type="PROSITE" id="PS50146"/>
    </source>
</evidence>
<evidence type="ECO:0000256" key="5">
    <source>
        <dbReference type="SAM" id="MobiDB-lite"/>
    </source>
</evidence>
<accession>A0ABP9VWF6</accession>
<dbReference type="InterPro" id="IPR001206">
    <property type="entry name" value="Diacylglycerol_kinase_cat_dom"/>
</dbReference>
<dbReference type="Gene3D" id="3.40.50.10330">
    <property type="entry name" value="Probable inorganic polyphosphate/atp-NAD kinase, domain 1"/>
    <property type="match status" value="1"/>
</dbReference>
<keyword evidence="2" id="KW-0547">Nucleotide-binding</keyword>